<evidence type="ECO:0000313" key="2">
    <source>
        <dbReference type="EMBL" id="KYM85137.1"/>
    </source>
</evidence>
<sequence>MRGKKKSSPSFRGKAEARQAPRGNGVTFIWSPEQEELTAILYYYVYHIKVNMIIYNDLISLFAGLTGLNPVSGREGGAKSVRVFSTAISHRSPGILATGDPASWTTSKDNDLG</sequence>
<dbReference type="Proteomes" id="UP000078540">
    <property type="component" value="Unassembled WGS sequence"/>
</dbReference>
<evidence type="ECO:0000313" key="3">
    <source>
        <dbReference type="Proteomes" id="UP000078540"/>
    </source>
</evidence>
<protein>
    <submittedName>
        <fullName evidence="2">Uncharacterized protein</fullName>
    </submittedName>
</protein>
<organism evidence="2 3">
    <name type="scientific">Atta colombica</name>
    <dbReference type="NCBI Taxonomy" id="520822"/>
    <lineage>
        <taxon>Eukaryota</taxon>
        <taxon>Metazoa</taxon>
        <taxon>Ecdysozoa</taxon>
        <taxon>Arthropoda</taxon>
        <taxon>Hexapoda</taxon>
        <taxon>Insecta</taxon>
        <taxon>Pterygota</taxon>
        <taxon>Neoptera</taxon>
        <taxon>Endopterygota</taxon>
        <taxon>Hymenoptera</taxon>
        <taxon>Apocrita</taxon>
        <taxon>Aculeata</taxon>
        <taxon>Formicoidea</taxon>
        <taxon>Formicidae</taxon>
        <taxon>Myrmicinae</taxon>
        <taxon>Atta</taxon>
    </lineage>
</organism>
<evidence type="ECO:0000256" key="1">
    <source>
        <dbReference type="SAM" id="MobiDB-lite"/>
    </source>
</evidence>
<accession>A0A195BKC0</accession>
<reference evidence="2 3" key="1">
    <citation type="submission" date="2015-09" db="EMBL/GenBank/DDBJ databases">
        <title>Atta colombica WGS genome.</title>
        <authorList>
            <person name="Nygaard S."/>
            <person name="Hu H."/>
            <person name="Boomsma J."/>
            <person name="Zhang G."/>
        </authorList>
    </citation>
    <scope>NUCLEOTIDE SEQUENCE [LARGE SCALE GENOMIC DNA]</scope>
    <source>
        <strain evidence="2">Treedump-2</strain>
        <tissue evidence="2">Whole body</tissue>
    </source>
</reference>
<dbReference type="EMBL" id="KQ976455">
    <property type="protein sequence ID" value="KYM85137.1"/>
    <property type="molecule type" value="Genomic_DNA"/>
</dbReference>
<feature type="region of interest" description="Disordered" evidence="1">
    <location>
        <begin position="1"/>
        <end position="20"/>
    </location>
</feature>
<proteinExistence type="predicted"/>
<keyword evidence="3" id="KW-1185">Reference proteome</keyword>
<name>A0A195BKC0_9HYME</name>
<dbReference type="AlphaFoldDB" id="A0A195BKC0"/>
<gene>
    <name evidence="2" type="ORF">ALC53_04925</name>
</gene>